<feature type="domain" description="DNA mismatch repair proteins mutS family" evidence="5">
    <location>
        <begin position="678"/>
        <end position="694"/>
    </location>
</feature>
<dbReference type="PANTHER" id="PTHR11361">
    <property type="entry name" value="DNA MISMATCH REPAIR PROTEIN MUTS FAMILY MEMBER"/>
    <property type="match status" value="1"/>
</dbReference>
<dbReference type="InterPro" id="IPR045076">
    <property type="entry name" value="MutS"/>
</dbReference>
<evidence type="ECO:0000256" key="4">
    <source>
        <dbReference type="ARBA" id="ARBA00023125"/>
    </source>
</evidence>
<dbReference type="Pfam" id="PF05192">
    <property type="entry name" value="MutS_III"/>
    <property type="match status" value="1"/>
</dbReference>
<dbReference type="SMART" id="SM00534">
    <property type="entry name" value="MUTSac"/>
    <property type="match status" value="1"/>
</dbReference>
<dbReference type="InterPro" id="IPR007696">
    <property type="entry name" value="DNA_mismatch_repair_MutS_core"/>
</dbReference>
<protein>
    <submittedName>
        <fullName evidence="7">MutS protein homolog 5-like</fullName>
    </submittedName>
</protein>
<proteinExistence type="inferred from homology"/>
<evidence type="ECO:0000313" key="7">
    <source>
        <dbReference type="RefSeq" id="XP_052748925.1"/>
    </source>
</evidence>
<dbReference type="SUPFAM" id="SSF48334">
    <property type="entry name" value="DNA repair protein MutS, domain III"/>
    <property type="match status" value="1"/>
</dbReference>
<keyword evidence="4" id="KW-0238">DNA-binding</keyword>
<dbReference type="InterPro" id="IPR000432">
    <property type="entry name" value="DNA_mismatch_repair_MutS_C"/>
</dbReference>
<dbReference type="Gene3D" id="1.10.1420.10">
    <property type="match status" value="1"/>
</dbReference>
<dbReference type="InterPro" id="IPR017261">
    <property type="entry name" value="DNA_mismatch_repair_MutS/MSH"/>
</dbReference>
<dbReference type="SMART" id="SM00533">
    <property type="entry name" value="MUTSd"/>
    <property type="match status" value="1"/>
</dbReference>
<dbReference type="Gene3D" id="3.40.50.300">
    <property type="entry name" value="P-loop containing nucleotide triphosphate hydrolases"/>
    <property type="match status" value="1"/>
</dbReference>
<evidence type="ECO:0000256" key="1">
    <source>
        <dbReference type="ARBA" id="ARBA00006271"/>
    </source>
</evidence>
<name>A0ABM3MBX4_GALME</name>
<comment type="similarity">
    <text evidence="1">Belongs to the DNA mismatch repair MutS family.</text>
</comment>
<evidence type="ECO:0000259" key="5">
    <source>
        <dbReference type="PROSITE" id="PS00486"/>
    </source>
</evidence>
<reference evidence="7" key="1">
    <citation type="submission" date="2025-08" db="UniProtKB">
        <authorList>
            <consortium name="RefSeq"/>
        </authorList>
    </citation>
    <scope>IDENTIFICATION</scope>
    <source>
        <tissue evidence="7">Whole larvae</tissue>
    </source>
</reference>
<dbReference type="GeneID" id="113513532"/>
<dbReference type="InterPro" id="IPR036187">
    <property type="entry name" value="DNA_mismatch_repair_MutS_sf"/>
</dbReference>
<dbReference type="PANTHER" id="PTHR11361:SF20">
    <property type="entry name" value="MUTS PROTEIN HOMOLOG 5"/>
    <property type="match status" value="1"/>
</dbReference>
<gene>
    <name evidence="7" type="primary">LOC113513532</name>
</gene>
<dbReference type="InterPro" id="IPR036678">
    <property type="entry name" value="MutS_con_dom_sf"/>
</dbReference>
<dbReference type="RefSeq" id="XP_052748925.1">
    <property type="nucleotide sequence ID" value="XM_052892965.1"/>
</dbReference>
<dbReference type="SUPFAM" id="SSF53150">
    <property type="entry name" value="DNA repair protein MutS, domain II"/>
    <property type="match status" value="1"/>
</dbReference>
<keyword evidence="3" id="KW-0067">ATP-binding</keyword>
<dbReference type="Proteomes" id="UP001652740">
    <property type="component" value="Unplaced"/>
</dbReference>
<dbReference type="Pfam" id="PF00488">
    <property type="entry name" value="MutS_V"/>
    <property type="match status" value="1"/>
</dbReference>
<evidence type="ECO:0000313" key="6">
    <source>
        <dbReference type="Proteomes" id="UP001652740"/>
    </source>
</evidence>
<evidence type="ECO:0000256" key="3">
    <source>
        <dbReference type="ARBA" id="ARBA00022840"/>
    </source>
</evidence>
<dbReference type="PROSITE" id="PS00486">
    <property type="entry name" value="DNA_MISMATCH_REPAIR_2"/>
    <property type="match status" value="1"/>
</dbReference>
<organism evidence="6 7">
    <name type="scientific">Galleria mellonella</name>
    <name type="common">Greater wax moth</name>
    <dbReference type="NCBI Taxonomy" id="7137"/>
    <lineage>
        <taxon>Eukaryota</taxon>
        <taxon>Metazoa</taxon>
        <taxon>Ecdysozoa</taxon>
        <taxon>Arthropoda</taxon>
        <taxon>Hexapoda</taxon>
        <taxon>Insecta</taxon>
        <taxon>Pterygota</taxon>
        <taxon>Neoptera</taxon>
        <taxon>Endopterygota</taxon>
        <taxon>Lepidoptera</taxon>
        <taxon>Glossata</taxon>
        <taxon>Ditrysia</taxon>
        <taxon>Pyraloidea</taxon>
        <taxon>Pyralidae</taxon>
        <taxon>Galleriinae</taxon>
        <taxon>Galleria</taxon>
    </lineage>
</organism>
<dbReference type="InterPro" id="IPR027417">
    <property type="entry name" value="P-loop_NTPase"/>
</dbReference>
<keyword evidence="6" id="KW-1185">Reference proteome</keyword>
<keyword evidence="2" id="KW-0547">Nucleotide-binding</keyword>
<dbReference type="PIRSF" id="PIRSF037677">
    <property type="entry name" value="DNA_mis_repair_Msh6"/>
    <property type="match status" value="1"/>
</dbReference>
<dbReference type="SUPFAM" id="SSF52540">
    <property type="entry name" value="P-loop containing nucleoside triphosphate hydrolases"/>
    <property type="match status" value="1"/>
</dbReference>
<evidence type="ECO:0000256" key="2">
    <source>
        <dbReference type="ARBA" id="ARBA00022741"/>
    </source>
</evidence>
<accession>A0ABM3MBX4</accession>
<sequence length="803" mass="90604">MNEISSDKTSVKVSRYPVSSNCINTGSNESGNQFVITKCRRNENENVNQETSDETEHEERLLSVYCRSGRLGAAHYTLQTGELFVLEEIVDRPPEFQMFLNLFRQVEPAKILLEGKSQSAFLQTVKTTVFDHDANGQGSCKLILLSAREYSFEACKRRIYSLSLPNEPADCTEDERMLFIRTVVDFTHTQSVHALGALLRYLDLNWSTLSMELHSKPQFLSLRKISLADIVTIDEDTYRGLQVFSSVSHPSNFKKGVQGSNKEGLSLYHIFSKCSSKVGQSRMRVFLQHPTKDLSVLRRRQDVVAFFMRPQNETTMKNICSSLRFIKNINGILTKMKALSAKPYQWKSLYNTLYNAVLICEICEGAGNTSEFLHQLATCDNNKLYEMALYMNRIIDFDLSKSEGKFTVKAGVDPDLDIKKQTMASLHGLMSETAKVELERLPPFVEECTMLYMPHLGYLLGVKAWDDYLTMEQKQLPNMKFMFQNNDYIHYKSKGCEELDVLIGDTYPEIVAHETRIMMRLTSIVLDNLCTLADVIDKCAELDCLIAISKVCKELNFVRPTLTEEKVISIKQGRHPLHILNCENFVPNDTESSQEAGYVKILTGPNSSGKSVYMKQIALIVYLAHIGSFVPAAEATIGLISRLHSRLHSAECVAAHMSAFLVDLRQMALVLQESTSNSLIIIDEFGKGTSEVDGLALLSACLNTLLFQGENCPHVFLSTHFLNIKQYIVKTPIVRFLSFEHMVEDGEPVFLFRVREGSSENSFVLQVAAASGIQQRLVERAKTVLASLMVRTQESFIKPGPKV</sequence>